<name>A0A9P8Q578_WICPI</name>
<evidence type="ECO:0000256" key="5">
    <source>
        <dbReference type="ARBA" id="ARBA00036813"/>
    </source>
</evidence>
<dbReference type="InterPro" id="IPR020845">
    <property type="entry name" value="AMP-binding_CS"/>
</dbReference>
<organism evidence="7 8">
    <name type="scientific">Wickerhamomyces pijperi</name>
    <name type="common">Yeast</name>
    <name type="synonym">Pichia pijperi</name>
    <dbReference type="NCBI Taxonomy" id="599730"/>
    <lineage>
        <taxon>Eukaryota</taxon>
        <taxon>Fungi</taxon>
        <taxon>Dikarya</taxon>
        <taxon>Ascomycota</taxon>
        <taxon>Saccharomycotina</taxon>
        <taxon>Saccharomycetes</taxon>
        <taxon>Phaffomycetales</taxon>
        <taxon>Wickerhamomycetaceae</taxon>
        <taxon>Wickerhamomyces</taxon>
    </lineage>
</organism>
<evidence type="ECO:0000256" key="4">
    <source>
        <dbReference type="ARBA" id="ARBA00022840"/>
    </source>
</evidence>
<reference evidence="7" key="2">
    <citation type="submission" date="2021-01" db="EMBL/GenBank/DDBJ databases">
        <authorList>
            <person name="Schikora-Tamarit M.A."/>
        </authorList>
    </citation>
    <scope>NUCLEOTIDE SEQUENCE</scope>
    <source>
        <strain evidence="7">CBS2887</strain>
    </source>
</reference>
<keyword evidence="2" id="KW-0436">Ligase</keyword>
<dbReference type="InterPro" id="IPR042099">
    <property type="entry name" value="ANL_N_sf"/>
</dbReference>
<gene>
    <name evidence="7" type="ORF">WICPIJ_004812</name>
</gene>
<dbReference type="GO" id="GO:0004467">
    <property type="term" value="F:long-chain fatty acid-CoA ligase activity"/>
    <property type="evidence" value="ECO:0007669"/>
    <property type="project" value="UniProtKB-EC"/>
</dbReference>
<dbReference type="PANTHER" id="PTHR43272:SF83">
    <property type="entry name" value="ACYL-COA SYNTHETASE LONG-CHAIN, ISOFORM J"/>
    <property type="match status" value="1"/>
</dbReference>
<dbReference type="GO" id="GO:0005524">
    <property type="term" value="F:ATP binding"/>
    <property type="evidence" value="ECO:0007669"/>
    <property type="project" value="UniProtKB-KW"/>
</dbReference>
<dbReference type="Proteomes" id="UP000774326">
    <property type="component" value="Unassembled WGS sequence"/>
</dbReference>
<sequence length="695" mass="76658">MGLVNVPVGEARPGETAPRRNAQLKNLEVLKRPVGYKANTVYEFILEAIEKGGSRRAIAYRDIIEVHKEHKKVKKLSDGQEVEVDKTWLYYELSDYKYETYKQVNTFIHQYGRGLVALGIKPSGENRLQIFASTSHKWMKTFLACQSQAIPVVTAYDTLGEAGITHSLVQTESNAIFTDNALLANLINPLKKATNVKFIIHSEDIDANDKRQGGELYANAQKAKEAILAIRPDIQLISINDVLALGKDSDVAPHPPKPEDLSCIMYTSGSTGDPKGVVLKHENIVAGIAGVSFIANRTFINEADRIIAFLPLAHIFELVFELIVFYWGGILGYANVKTLSDTSTRNCVGDMKAFQPTVMVGVAAVWETIKKGIMAQVAKQPAFTQKLFWAAFNYNQKSWKFPGASYVIQNVIFKKVKAATGGNLRYVLNGGSPLSKDTQVFVTNLLAPMLIGYGLTETVANTTVVSPEHFEYDVQGALSGSVTVKLVDVADAGYYAKNNQGEILIQGAPVTPEYFKNDTETKAAFDEEGWFKTGDIGEWTPTGQLKIIDRKKNLVKTLNGEYIALEKLESVYRSNEYVGNICCYADANHSKPIGIIFPNENSIKKLAHELSLTSSPDADVHKAVQDQKLIGKVHQSLVATAKSQGLSGIELIAGVVFVDEEWTPQNGFVTSAQKLQRKKILEANKQAVDDLYKRV</sequence>
<evidence type="ECO:0000256" key="2">
    <source>
        <dbReference type="ARBA" id="ARBA00022598"/>
    </source>
</evidence>
<dbReference type="PANTHER" id="PTHR43272">
    <property type="entry name" value="LONG-CHAIN-FATTY-ACID--COA LIGASE"/>
    <property type="match status" value="1"/>
</dbReference>
<dbReference type="Pfam" id="PF00501">
    <property type="entry name" value="AMP-binding"/>
    <property type="match status" value="1"/>
</dbReference>
<comment type="similarity">
    <text evidence="1">Belongs to the ATP-dependent AMP-binding enzyme family.</text>
</comment>
<protein>
    <recommendedName>
        <fullName evidence="6">AMP-dependent synthetase/ligase domain-containing protein</fullName>
    </recommendedName>
</protein>
<reference evidence="7" key="1">
    <citation type="journal article" date="2021" name="Open Biol.">
        <title>Shared evolutionary footprints suggest mitochondrial oxidative damage underlies multiple complex I losses in fungi.</title>
        <authorList>
            <person name="Schikora-Tamarit M.A."/>
            <person name="Marcet-Houben M."/>
            <person name="Nosek J."/>
            <person name="Gabaldon T."/>
        </authorList>
    </citation>
    <scope>NUCLEOTIDE SEQUENCE</scope>
    <source>
        <strain evidence="7">CBS2887</strain>
    </source>
</reference>
<dbReference type="Gene3D" id="3.40.50.12780">
    <property type="entry name" value="N-terminal domain of ligase-like"/>
    <property type="match status" value="1"/>
</dbReference>
<evidence type="ECO:0000313" key="8">
    <source>
        <dbReference type="Proteomes" id="UP000774326"/>
    </source>
</evidence>
<evidence type="ECO:0000256" key="1">
    <source>
        <dbReference type="ARBA" id="ARBA00006432"/>
    </source>
</evidence>
<dbReference type="InterPro" id="IPR000873">
    <property type="entry name" value="AMP-dep_synth/lig_dom"/>
</dbReference>
<keyword evidence="4" id="KW-0067">ATP-binding</keyword>
<accession>A0A9P8Q578</accession>
<evidence type="ECO:0000256" key="3">
    <source>
        <dbReference type="ARBA" id="ARBA00022741"/>
    </source>
</evidence>
<feature type="domain" description="AMP-dependent synthetase/ligase" evidence="6">
    <location>
        <begin position="84"/>
        <end position="515"/>
    </location>
</feature>
<dbReference type="AlphaFoldDB" id="A0A9P8Q578"/>
<dbReference type="GO" id="GO:0005783">
    <property type="term" value="C:endoplasmic reticulum"/>
    <property type="evidence" value="ECO:0007669"/>
    <property type="project" value="TreeGrafter"/>
</dbReference>
<evidence type="ECO:0000259" key="6">
    <source>
        <dbReference type="Pfam" id="PF00501"/>
    </source>
</evidence>
<dbReference type="PROSITE" id="PS00455">
    <property type="entry name" value="AMP_BINDING"/>
    <property type="match status" value="1"/>
</dbReference>
<dbReference type="GO" id="GO:0005811">
    <property type="term" value="C:lipid droplet"/>
    <property type="evidence" value="ECO:0007669"/>
    <property type="project" value="TreeGrafter"/>
</dbReference>
<dbReference type="OrthoDB" id="1700726at2759"/>
<comment type="caution">
    <text evidence="7">The sequence shown here is derived from an EMBL/GenBank/DDBJ whole genome shotgun (WGS) entry which is preliminary data.</text>
</comment>
<evidence type="ECO:0000313" key="7">
    <source>
        <dbReference type="EMBL" id="KAH3684217.1"/>
    </source>
</evidence>
<keyword evidence="8" id="KW-1185">Reference proteome</keyword>
<dbReference type="EMBL" id="JAEUBG010002663">
    <property type="protein sequence ID" value="KAH3684217.1"/>
    <property type="molecule type" value="Genomic_DNA"/>
</dbReference>
<keyword evidence="3" id="KW-0547">Nucleotide-binding</keyword>
<comment type="catalytic activity">
    <reaction evidence="5">
        <text>a long-chain fatty acid + ATP + CoA = a long-chain fatty acyl-CoA + AMP + diphosphate</text>
        <dbReference type="Rhea" id="RHEA:15421"/>
        <dbReference type="ChEBI" id="CHEBI:30616"/>
        <dbReference type="ChEBI" id="CHEBI:33019"/>
        <dbReference type="ChEBI" id="CHEBI:57287"/>
        <dbReference type="ChEBI" id="CHEBI:57560"/>
        <dbReference type="ChEBI" id="CHEBI:83139"/>
        <dbReference type="ChEBI" id="CHEBI:456215"/>
        <dbReference type="EC" id="6.2.1.3"/>
    </reaction>
</comment>
<dbReference type="GO" id="GO:0005886">
    <property type="term" value="C:plasma membrane"/>
    <property type="evidence" value="ECO:0007669"/>
    <property type="project" value="TreeGrafter"/>
</dbReference>
<dbReference type="GO" id="GO:0035336">
    <property type="term" value="P:long-chain fatty-acyl-CoA metabolic process"/>
    <property type="evidence" value="ECO:0007669"/>
    <property type="project" value="TreeGrafter"/>
</dbReference>
<proteinExistence type="inferred from homology"/>
<dbReference type="SUPFAM" id="SSF56801">
    <property type="entry name" value="Acetyl-CoA synthetase-like"/>
    <property type="match status" value="1"/>
</dbReference>